<dbReference type="Proteomes" id="UP000320593">
    <property type="component" value="Unassembled WGS sequence"/>
</dbReference>
<dbReference type="GO" id="GO:0004673">
    <property type="term" value="F:protein histidine kinase activity"/>
    <property type="evidence" value="ECO:0007669"/>
    <property type="project" value="UniProtKB-EC"/>
</dbReference>
<dbReference type="Pfam" id="PF02518">
    <property type="entry name" value="HATPase_c"/>
    <property type="match status" value="1"/>
</dbReference>
<reference evidence="9 10" key="1">
    <citation type="submission" date="2019-07" db="EMBL/GenBank/DDBJ databases">
        <title>Genomic Encyclopedia of Archaeal and Bacterial Type Strains, Phase II (KMG-II): from individual species to whole genera.</title>
        <authorList>
            <person name="Goeker M."/>
        </authorList>
    </citation>
    <scope>NUCLEOTIDE SEQUENCE [LARGE SCALE GENOMIC DNA]</scope>
    <source>
        <strain evidence="9 10">ATCC BAA-252</strain>
    </source>
</reference>
<keyword evidence="7" id="KW-0902">Two-component regulatory system</keyword>
<accession>A0A562SZE6</accession>
<dbReference type="InterPro" id="IPR004358">
    <property type="entry name" value="Sig_transdc_His_kin-like_C"/>
</dbReference>
<sequence length="130" mass="13872">MGGHIRLQQVIVNLLTNALDAMKGCPDPTIEVTLERMGGNAVVRVRDFGPGVPEEGLEKVFDPFFTTKQPGEGMGLGLSISYNIVKDFDGHLRVKNHAEGGAVFDVVLNMADAGPTPALDQGWPNDVAAE</sequence>
<protein>
    <recommendedName>
        <fullName evidence="2">histidine kinase</fullName>
        <ecNumber evidence="2">2.7.13.3</ecNumber>
    </recommendedName>
</protein>
<evidence type="ECO:0000256" key="1">
    <source>
        <dbReference type="ARBA" id="ARBA00000085"/>
    </source>
</evidence>
<keyword evidence="3" id="KW-0808">Transferase</keyword>
<organism evidence="9 10">
    <name type="scientific">Roseibium hamelinense</name>
    <dbReference type="NCBI Taxonomy" id="150831"/>
    <lineage>
        <taxon>Bacteria</taxon>
        <taxon>Pseudomonadati</taxon>
        <taxon>Pseudomonadota</taxon>
        <taxon>Alphaproteobacteria</taxon>
        <taxon>Hyphomicrobiales</taxon>
        <taxon>Stappiaceae</taxon>
        <taxon>Roseibium</taxon>
    </lineage>
</organism>
<evidence type="ECO:0000256" key="7">
    <source>
        <dbReference type="ARBA" id="ARBA00023012"/>
    </source>
</evidence>
<dbReference type="Gene3D" id="3.30.565.10">
    <property type="entry name" value="Histidine kinase-like ATPase, C-terminal domain"/>
    <property type="match status" value="1"/>
</dbReference>
<dbReference type="SUPFAM" id="SSF55874">
    <property type="entry name" value="ATPase domain of HSP90 chaperone/DNA topoisomerase II/histidine kinase"/>
    <property type="match status" value="1"/>
</dbReference>
<proteinExistence type="predicted"/>
<dbReference type="PANTHER" id="PTHR43065:SF46">
    <property type="entry name" value="C4-DICARBOXYLATE TRANSPORT SENSOR PROTEIN DCTB"/>
    <property type="match status" value="1"/>
</dbReference>
<evidence type="ECO:0000313" key="10">
    <source>
        <dbReference type="Proteomes" id="UP000320593"/>
    </source>
</evidence>
<keyword evidence="4" id="KW-0547">Nucleotide-binding</keyword>
<evidence type="ECO:0000256" key="4">
    <source>
        <dbReference type="ARBA" id="ARBA00022741"/>
    </source>
</evidence>
<dbReference type="InterPro" id="IPR005467">
    <property type="entry name" value="His_kinase_dom"/>
</dbReference>
<keyword evidence="5 9" id="KW-0418">Kinase</keyword>
<dbReference type="GO" id="GO:0000160">
    <property type="term" value="P:phosphorelay signal transduction system"/>
    <property type="evidence" value="ECO:0007669"/>
    <property type="project" value="UniProtKB-KW"/>
</dbReference>
<evidence type="ECO:0000256" key="6">
    <source>
        <dbReference type="ARBA" id="ARBA00022840"/>
    </source>
</evidence>
<gene>
    <name evidence="9" type="ORF">JM93_02757</name>
</gene>
<comment type="catalytic activity">
    <reaction evidence="1">
        <text>ATP + protein L-histidine = ADP + protein N-phospho-L-histidine.</text>
        <dbReference type="EC" id="2.7.13.3"/>
    </reaction>
</comment>
<dbReference type="PRINTS" id="PR00344">
    <property type="entry name" value="BCTRLSENSOR"/>
</dbReference>
<dbReference type="SMART" id="SM00387">
    <property type="entry name" value="HATPase_c"/>
    <property type="match status" value="1"/>
</dbReference>
<comment type="caution">
    <text evidence="9">The sequence shown here is derived from an EMBL/GenBank/DDBJ whole genome shotgun (WGS) entry which is preliminary data.</text>
</comment>
<evidence type="ECO:0000256" key="5">
    <source>
        <dbReference type="ARBA" id="ARBA00022777"/>
    </source>
</evidence>
<evidence type="ECO:0000313" key="9">
    <source>
        <dbReference type="EMBL" id="TWI86050.1"/>
    </source>
</evidence>
<dbReference type="EMBL" id="VLLF01000006">
    <property type="protein sequence ID" value="TWI86050.1"/>
    <property type="molecule type" value="Genomic_DNA"/>
</dbReference>
<dbReference type="GO" id="GO:0005524">
    <property type="term" value="F:ATP binding"/>
    <property type="evidence" value="ECO:0007669"/>
    <property type="project" value="UniProtKB-KW"/>
</dbReference>
<dbReference type="PANTHER" id="PTHR43065">
    <property type="entry name" value="SENSOR HISTIDINE KINASE"/>
    <property type="match status" value="1"/>
</dbReference>
<dbReference type="InterPro" id="IPR036890">
    <property type="entry name" value="HATPase_C_sf"/>
</dbReference>
<keyword evidence="6" id="KW-0067">ATP-binding</keyword>
<dbReference type="InterPro" id="IPR003594">
    <property type="entry name" value="HATPase_dom"/>
</dbReference>
<dbReference type="AlphaFoldDB" id="A0A562SZE6"/>
<dbReference type="PROSITE" id="PS50109">
    <property type="entry name" value="HIS_KIN"/>
    <property type="match status" value="1"/>
</dbReference>
<feature type="domain" description="Histidine kinase" evidence="8">
    <location>
        <begin position="1"/>
        <end position="112"/>
    </location>
</feature>
<evidence type="ECO:0000256" key="3">
    <source>
        <dbReference type="ARBA" id="ARBA00022679"/>
    </source>
</evidence>
<evidence type="ECO:0000256" key="2">
    <source>
        <dbReference type="ARBA" id="ARBA00012438"/>
    </source>
</evidence>
<dbReference type="EC" id="2.7.13.3" evidence="2"/>
<keyword evidence="10" id="KW-1185">Reference proteome</keyword>
<name>A0A562SZE6_9HYPH</name>
<evidence type="ECO:0000259" key="8">
    <source>
        <dbReference type="PROSITE" id="PS50109"/>
    </source>
</evidence>